<evidence type="ECO:0000256" key="1">
    <source>
        <dbReference type="RuleBase" id="RU361178"/>
    </source>
</evidence>
<dbReference type="PROSITE" id="PS50821">
    <property type="entry name" value="PAZ"/>
    <property type="match status" value="1"/>
</dbReference>
<proteinExistence type="inferred from homology"/>
<feature type="domain" description="Piwi" evidence="3">
    <location>
        <begin position="479"/>
        <end position="802"/>
    </location>
</feature>
<name>A0AA36I774_9DINO</name>
<dbReference type="PANTHER" id="PTHR22891">
    <property type="entry name" value="EUKARYOTIC TRANSLATION INITIATION FACTOR 2C"/>
    <property type="match status" value="1"/>
</dbReference>
<dbReference type="InterPro" id="IPR036085">
    <property type="entry name" value="PAZ_dom_sf"/>
</dbReference>
<gene>
    <name evidence="4" type="ORF">EVOR1521_LOCUS9773</name>
</gene>
<dbReference type="InterPro" id="IPR012337">
    <property type="entry name" value="RNaseH-like_sf"/>
</dbReference>
<dbReference type="Gene3D" id="3.40.50.2300">
    <property type="match status" value="1"/>
</dbReference>
<accession>A0AA36I774</accession>
<comment type="similarity">
    <text evidence="1">Belongs to the argonaute family.</text>
</comment>
<dbReference type="AlphaFoldDB" id="A0AA36I774"/>
<dbReference type="GO" id="GO:0003723">
    <property type="term" value="F:RNA binding"/>
    <property type="evidence" value="ECO:0007669"/>
    <property type="project" value="InterPro"/>
</dbReference>
<dbReference type="InterPro" id="IPR003165">
    <property type="entry name" value="Piwi"/>
</dbReference>
<organism evidence="4 5">
    <name type="scientific">Effrenium voratum</name>
    <dbReference type="NCBI Taxonomy" id="2562239"/>
    <lineage>
        <taxon>Eukaryota</taxon>
        <taxon>Sar</taxon>
        <taxon>Alveolata</taxon>
        <taxon>Dinophyceae</taxon>
        <taxon>Suessiales</taxon>
        <taxon>Symbiodiniaceae</taxon>
        <taxon>Effrenium</taxon>
    </lineage>
</organism>
<keyword evidence="5" id="KW-1185">Reference proteome</keyword>
<dbReference type="InterPro" id="IPR003100">
    <property type="entry name" value="PAZ_dom"/>
</dbReference>
<dbReference type="SUPFAM" id="SSF53098">
    <property type="entry name" value="Ribonuclease H-like"/>
    <property type="match status" value="1"/>
</dbReference>
<sequence length="816" mass="92002">MFFDPFLTDEDDGITPARAAGTSGEKVTLTTNSFRIVWEGKDSYIFQYQYDLPDRDISQREEKKLLEQVWGDLKQKLTHFIVRCPGEIFSPKLVPDFSVAVKGGDGDETSQFKVSFMSKIHADQINEGIMGTASVVGQHIVRKLAEPLRIQKVGKRYYNNCPQGKTNQLVIIGGFCANMAAVGKAGPLLRLDMTPRLVRKETIANTVLEVCRGNGMDPWAFTEDAVKAEWCKHCVSATVVTSYNSRVYRIKAVHFDMNPADKFTMYHRDSKEYTKLSYAEYLQAFYSMPCTHENQPLLEAYPEKASEQVFLLPEFCSQTGLSPEMRKDKSSYVEALKQLKVAPQDRYEAIITHAKDMCTQQTVMKEWGCYLPSKPLQVEGRLLSSLQVAYKEKKFGTVEEGSWERSLRNGLQCAVKLEKWLLVYPKEDEQVVDIWLGSFRDIAQVAFGLTTAQPTRIVLDTMGQLYTTLKTVMPDRPELVLLLMPHKETKAYMVFKRTMATEFPCISQVVTSETIRKRQNIAKILSRVVLQINAKFGAPLWNIIPPEQAEDSQDFVDFKKTPSMVVGIELHETSCTLGLVATLDNTFSQHFSKAAMMDKKEAEPGTWRSSMTQKLQELFRDALLRYACDNDQVLPETIIVYRGSVNPEQQQLAEVELKALKEVLKVLQKSTQADRTPSIVFITVAKASNLRLFALGGAESQDKAVAGKNPSSGTVVDNPDFCAGKVPNFYLVSQAFIKDSKGTAVPAHYSVLENGKDMTLDFLEQLTHRLCMMYFNSDRAVRLPAPLMYARKLAVHVGTVVKQEPDPSLCKSLFYL</sequence>
<dbReference type="PROSITE" id="PS50822">
    <property type="entry name" value="PIWI"/>
    <property type="match status" value="1"/>
</dbReference>
<dbReference type="InterPro" id="IPR036397">
    <property type="entry name" value="RNaseH_sf"/>
</dbReference>
<evidence type="ECO:0000313" key="5">
    <source>
        <dbReference type="Proteomes" id="UP001178507"/>
    </source>
</evidence>
<comment type="caution">
    <text evidence="4">The sequence shown here is derived from an EMBL/GenBank/DDBJ whole genome shotgun (WGS) entry which is preliminary data.</text>
</comment>
<dbReference type="SMART" id="SM00949">
    <property type="entry name" value="PAZ"/>
    <property type="match status" value="1"/>
</dbReference>
<reference evidence="4" key="1">
    <citation type="submission" date="2023-08" db="EMBL/GenBank/DDBJ databases">
        <authorList>
            <person name="Chen Y."/>
            <person name="Shah S."/>
            <person name="Dougan E. K."/>
            <person name="Thang M."/>
            <person name="Chan C."/>
        </authorList>
    </citation>
    <scope>NUCLEOTIDE SEQUENCE</scope>
</reference>
<dbReference type="SMART" id="SM00950">
    <property type="entry name" value="Piwi"/>
    <property type="match status" value="1"/>
</dbReference>
<evidence type="ECO:0000259" key="2">
    <source>
        <dbReference type="PROSITE" id="PS50821"/>
    </source>
</evidence>
<dbReference type="EMBL" id="CAUJNA010000896">
    <property type="protein sequence ID" value="CAJ1382393.1"/>
    <property type="molecule type" value="Genomic_DNA"/>
</dbReference>
<dbReference type="Gene3D" id="2.170.260.10">
    <property type="entry name" value="paz domain"/>
    <property type="match status" value="1"/>
</dbReference>
<feature type="domain" description="PAZ" evidence="2">
    <location>
        <begin position="206"/>
        <end position="320"/>
    </location>
</feature>
<evidence type="ECO:0000259" key="3">
    <source>
        <dbReference type="PROSITE" id="PS50822"/>
    </source>
</evidence>
<dbReference type="Gene3D" id="3.30.420.10">
    <property type="entry name" value="Ribonuclease H-like superfamily/Ribonuclease H"/>
    <property type="match status" value="1"/>
</dbReference>
<evidence type="ECO:0000313" key="4">
    <source>
        <dbReference type="EMBL" id="CAJ1382393.1"/>
    </source>
</evidence>
<dbReference type="SUPFAM" id="SSF101690">
    <property type="entry name" value="PAZ domain"/>
    <property type="match status" value="1"/>
</dbReference>
<dbReference type="Pfam" id="PF02170">
    <property type="entry name" value="PAZ"/>
    <property type="match status" value="1"/>
</dbReference>
<dbReference type="Pfam" id="PF02171">
    <property type="entry name" value="Piwi"/>
    <property type="match status" value="1"/>
</dbReference>
<dbReference type="Proteomes" id="UP001178507">
    <property type="component" value="Unassembled WGS sequence"/>
</dbReference>
<protein>
    <submittedName>
        <fullName evidence="4">Uncharacterized protein</fullName>
    </submittedName>
</protein>